<keyword evidence="2" id="KW-0472">Membrane</keyword>
<dbReference type="AlphaFoldDB" id="A0A1G4IQ32"/>
<feature type="compositionally biased region" description="Low complexity" evidence="1">
    <location>
        <begin position="234"/>
        <end position="245"/>
    </location>
</feature>
<keyword evidence="2" id="KW-1133">Transmembrane helix</keyword>
<accession>A0A1G4IQ32</accession>
<evidence type="ECO:0000256" key="2">
    <source>
        <dbReference type="SAM" id="Phobius"/>
    </source>
</evidence>
<organism evidence="3 4">
    <name type="scientific">Lachancea dasiensis</name>
    <dbReference type="NCBI Taxonomy" id="1072105"/>
    <lineage>
        <taxon>Eukaryota</taxon>
        <taxon>Fungi</taxon>
        <taxon>Dikarya</taxon>
        <taxon>Ascomycota</taxon>
        <taxon>Saccharomycotina</taxon>
        <taxon>Saccharomycetes</taxon>
        <taxon>Saccharomycetales</taxon>
        <taxon>Saccharomycetaceae</taxon>
        <taxon>Lachancea</taxon>
    </lineage>
</organism>
<keyword evidence="4" id="KW-1185">Reference proteome</keyword>
<feature type="compositionally biased region" description="Polar residues" evidence="1">
    <location>
        <begin position="221"/>
        <end position="233"/>
    </location>
</feature>
<feature type="compositionally biased region" description="Basic and acidic residues" evidence="1">
    <location>
        <begin position="279"/>
        <end position="289"/>
    </location>
</feature>
<sequence>MHDRSSLQSRLLFGIPVALVAGLLTQLQVPIPTWLHLTDHERPPVSSAISPKHMNSYDLVHICHCPERSLEWRDVSRFLLHQLHFVTTDWASLAMNLLFALNVLMWIAQWLASWKKAKNLLHEEPTATTLDSTFQDERCAALYTAKERALLQFQKLNSQPPHFVYGFEDPWDCDPDELLPPLRSKGTESVETLHPSSRPKSLSSTQTPITGKTLGKAVPTGANTNQNPAMNVHSSSIRTVVSRSSLTPDRHSEPPIKPSCHTSSKLKFHAVTVPSTPIHLERSSPEKKPLVSTVEQSTELSLPESLAASQDSSSTSSHAKNQTLTPENLPLSFHQPSPAKSTILKTELTQEQVYSQPFIY</sequence>
<evidence type="ECO:0000256" key="1">
    <source>
        <dbReference type="SAM" id="MobiDB-lite"/>
    </source>
</evidence>
<dbReference type="EMBL" id="LT598460">
    <property type="protein sequence ID" value="SCU78828.1"/>
    <property type="molecule type" value="Genomic_DNA"/>
</dbReference>
<gene>
    <name evidence="3" type="ORF">LADA_0A07932G</name>
</gene>
<feature type="transmembrane region" description="Helical" evidence="2">
    <location>
        <begin position="12"/>
        <end position="31"/>
    </location>
</feature>
<proteinExistence type="predicted"/>
<feature type="transmembrane region" description="Helical" evidence="2">
    <location>
        <begin position="90"/>
        <end position="112"/>
    </location>
</feature>
<feature type="compositionally biased region" description="Polar residues" evidence="1">
    <location>
        <begin position="187"/>
        <end position="210"/>
    </location>
</feature>
<name>A0A1G4IQ32_9SACH</name>
<protein>
    <submittedName>
        <fullName evidence="3">LADA_0A07932g1_1</fullName>
    </submittedName>
</protein>
<dbReference type="Proteomes" id="UP000190274">
    <property type="component" value="Chromosome A"/>
</dbReference>
<dbReference type="OrthoDB" id="4035759at2759"/>
<reference evidence="3 4" key="1">
    <citation type="submission" date="2016-03" db="EMBL/GenBank/DDBJ databases">
        <authorList>
            <person name="Devillers H."/>
        </authorList>
    </citation>
    <scope>NUCLEOTIDE SEQUENCE [LARGE SCALE GENOMIC DNA]</scope>
    <source>
        <strain evidence="3">CBS 10888</strain>
    </source>
</reference>
<feature type="compositionally biased region" description="Low complexity" evidence="1">
    <location>
        <begin position="305"/>
        <end position="319"/>
    </location>
</feature>
<evidence type="ECO:0000313" key="3">
    <source>
        <dbReference type="EMBL" id="SCU78828.1"/>
    </source>
</evidence>
<feature type="region of interest" description="Disordered" evidence="1">
    <location>
        <begin position="178"/>
        <end position="265"/>
    </location>
</feature>
<feature type="region of interest" description="Disordered" evidence="1">
    <location>
        <begin position="277"/>
        <end position="337"/>
    </location>
</feature>
<keyword evidence="2" id="KW-0812">Transmembrane</keyword>
<evidence type="ECO:0000313" key="4">
    <source>
        <dbReference type="Proteomes" id="UP000190274"/>
    </source>
</evidence>